<evidence type="ECO:0000313" key="5">
    <source>
        <dbReference type="EMBL" id="HCW93880.1"/>
    </source>
</evidence>
<dbReference type="PANTHER" id="PTHR42756">
    <property type="entry name" value="TRANSCRIPTIONAL REGULATOR, MARR"/>
    <property type="match status" value="1"/>
</dbReference>
<dbReference type="GO" id="GO:0003677">
    <property type="term" value="F:DNA binding"/>
    <property type="evidence" value="ECO:0007669"/>
    <property type="project" value="UniProtKB-KW"/>
</dbReference>
<dbReference type="EMBL" id="DPPF01000198">
    <property type="protein sequence ID" value="HCW93880.1"/>
    <property type="molecule type" value="Genomic_DNA"/>
</dbReference>
<evidence type="ECO:0000313" key="6">
    <source>
        <dbReference type="Proteomes" id="UP000262325"/>
    </source>
</evidence>
<dbReference type="SMART" id="SM00347">
    <property type="entry name" value="HTH_MARR"/>
    <property type="match status" value="1"/>
</dbReference>
<dbReference type="InterPro" id="IPR023187">
    <property type="entry name" value="Tscrpt_reg_MarR-type_CS"/>
</dbReference>
<comment type="caution">
    <text evidence="5">The sequence shown here is derived from an EMBL/GenBank/DDBJ whole genome shotgun (WGS) entry which is preliminary data.</text>
</comment>
<dbReference type="Proteomes" id="UP000262325">
    <property type="component" value="Unassembled WGS sequence"/>
</dbReference>
<protein>
    <submittedName>
        <fullName evidence="5">MarR family transcriptional regulator</fullName>
    </submittedName>
</protein>
<evidence type="ECO:0000256" key="1">
    <source>
        <dbReference type="ARBA" id="ARBA00023015"/>
    </source>
</evidence>
<dbReference type="PROSITE" id="PS01117">
    <property type="entry name" value="HTH_MARR_1"/>
    <property type="match status" value="1"/>
</dbReference>
<dbReference type="InterPro" id="IPR000835">
    <property type="entry name" value="HTH_MarR-typ"/>
</dbReference>
<dbReference type="PRINTS" id="PR00598">
    <property type="entry name" value="HTHMARR"/>
</dbReference>
<dbReference type="AlphaFoldDB" id="A0A3D5QE06"/>
<evidence type="ECO:0000259" key="4">
    <source>
        <dbReference type="PROSITE" id="PS50995"/>
    </source>
</evidence>
<dbReference type="InterPro" id="IPR036388">
    <property type="entry name" value="WH-like_DNA-bd_sf"/>
</dbReference>
<organism evidence="5 6">
    <name type="scientific">Flexistipes sinusarabici</name>
    <dbReference type="NCBI Taxonomy" id="2352"/>
    <lineage>
        <taxon>Bacteria</taxon>
        <taxon>Pseudomonadati</taxon>
        <taxon>Deferribacterota</taxon>
        <taxon>Deferribacteres</taxon>
        <taxon>Deferribacterales</taxon>
        <taxon>Flexistipitaceae</taxon>
        <taxon>Flexistipes</taxon>
    </lineage>
</organism>
<dbReference type="RefSeq" id="WP_273266112.1">
    <property type="nucleotide sequence ID" value="NZ_JAAZVV010000053.1"/>
</dbReference>
<accession>A0A3D5QE06</accession>
<gene>
    <name evidence="5" type="ORF">DHM44_09390</name>
</gene>
<keyword evidence="1" id="KW-0805">Transcription regulation</keyword>
<dbReference type="Gene3D" id="1.10.10.10">
    <property type="entry name" value="Winged helix-like DNA-binding domain superfamily/Winged helix DNA-binding domain"/>
    <property type="match status" value="1"/>
</dbReference>
<keyword evidence="3" id="KW-0804">Transcription</keyword>
<dbReference type="GO" id="GO:0003700">
    <property type="term" value="F:DNA-binding transcription factor activity"/>
    <property type="evidence" value="ECO:0007669"/>
    <property type="project" value="InterPro"/>
</dbReference>
<dbReference type="InterPro" id="IPR036390">
    <property type="entry name" value="WH_DNA-bd_sf"/>
</dbReference>
<keyword evidence="2" id="KW-0238">DNA-binding</keyword>
<dbReference type="PROSITE" id="PS50995">
    <property type="entry name" value="HTH_MARR_2"/>
    <property type="match status" value="1"/>
</dbReference>
<evidence type="ECO:0000256" key="3">
    <source>
        <dbReference type="ARBA" id="ARBA00023163"/>
    </source>
</evidence>
<reference evidence="5 6" key="1">
    <citation type="journal article" date="2018" name="Nat. Biotechnol.">
        <title>A standardized bacterial taxonomy based on genome phylogeny substantially revises the tree of life.</title>
        <authorList>
            <person name="Parks D.H."/>
            <person name="Chuvochina M."/>
            <person name="Waite D.W."/>
            <person name="Rinke C."/>
            <person name="Skarshewski A."/>
            <person name="Chaumeil P.A."/>
            <person name="Hugenholtz P."/>
        </authorList>
    </citation>
    <scope>NUCLEOTIDE SEQUENCE [LARGE SCALE GENOMIC DNA]</scope>
    <source>
        <strain evidence="5">UBA8672</strain>
    </source>
</reference>
<sequence>MTDENLLEKDISMTLAKVFFGMKKIFTKLWSEYDITPEQVGILTILWDENGLSQHDIAKRSIKDAPSTARLISRLIDRGFVKCVTDSEDRRCTNVFLTEKGRKLEEPAKSIMPEYNSMIYNGISNKEKQELLGILQKMYNNIENIEVKDEENL</sequence>
<evidence type="ECO:0000256" key="2">
    <source>
        <dbReference type="ARBA" id="ARBA00023125"/>
    </source>
</evidence>
<name>A0A3D5QE06_FLESI</name>
<feature type="domain" description="HTH marR-type" evidence="4">
    <location>
        <begin position="8"/>
        <end position="140"/>
    </location>
</feature>
<dbReference type="SUPFAM" id="SSF46785">
    <property type="entry name" value="Winged helix' DNA-binding domain"/>
    <property type="match status" value="1"/>
</dbReference>
<dbReference type="Pfam" id="PF01047">
    <property type="entry name" value="MarR"/>
    <property type="match status" value="1"/>
</dbReference>
<dbReference type="PANTHER" id="PTHR42756:SF1">
    <property type="entry name" value="TRANSCRIPTIONAL REPRESSOR OF EMRAB OPERON"/>
    <property type="match status" value="1"/>
</dbReference>
<proteinExistence type="predicted"/>